<comment type="caution">
    <text evidence="1">The sequence shown here is derived from an EMBL/GenBank/DDBJ whole genome shotgun (WGS) entry which is preliminary data.</text>
</comment>
<dbReference type="AlphaFoldDB" id="A0A286UTB0"/>
<dbReference type="InParanoid" id="A0A286UTB0"/>
<dbReference type="Proteomes" id="UP000217199">
    <property type="component" value="Unassembled WGS sequence"/>
</dbReference>
<dbReference type="SUPFAM" id="SSF56112">
    <property type="entry name" value="Protein kinase-like (PK-like)"/>
    <property type="match status" value="1"/>
</dbReference>
<dbReference type="InterPro" id="IPR011009">
    <property type="entry name" value="Kinase-like_dom_sf"/>
</dbReference>
<dbReference type="EMBL" id="NBII01000002">
    <property type="protein sequence ID" value="PAV22794.1"/>
    <property type="molecule type" value="Genomic_DNA"/>
</dbReference>
<organism evidence="1 2">
    <name type="scientific">Pyrrhoderma noxium</name>
    <dbReference type="NCBI Taxonomy" id="2282107"/>
    <lineage>
        <taxon>Eukaryota</taxon>
        <taxon>Fungi</taxon>
        <taxon>Dikarya</taxon>
        <taxon>Basidiomycota</taxon>
        <taxon>Agaricomycotina</taxon>
        <taxon>Agaricomycetes</taxon>
        <taxon>Hymenochaetales</taxon>
        <taxon>Hymenochaetaceae</taxon>
        <taxon>Pyrrhoderma</taxon>
    </lineage>
</organism>
<gene>
    <name evidence="1" type="ORF">PNOK_0275100</name>
</gene>
<dbReference type="OrthoDB" id="2523749at2759"/>
<sequence>MSVRAEINIKSSCPDNKFSQLLEVEMFSKMSSITTEVVLTRCIDDSRDSKVYEATFDGKLVVIKFGFTKKRRHSVKREAKLYSKSVRWLETRRMNCLVLEHCGEHTPGFGCLSFKQRLEIFDLMAEVHQNGYHHLELIKGNVCFKDGKFRLIDLEDAHRHIDISGRRTTCTWKGDSRKIKLGGYFPLDDLSCDYLLLTGTRMRLWYSSAAIKELNVRGASLRENLDQLPSQVITDKLLPGGCQLNDDHVEEAIEWLKNVKKEIDMCSDEEDIGELIKQRASEISSGLCGPSIILINTILFRNSTLGIKGPYTTFKWKKLQYIYI</sequence>
<protein>
    <submittedName>
        <fullName evidence="1">Proteophosphoglycan ppg4</fullName>
    </submittedName>
</protein>
<evidence type="ECO:0000313" key="2">
    <source>
        <dbReference type="Proteomes" id="UP000217199"/>
    </source>
</evidence>
<keyword evidence="2" id="KW-1185">Reference proteome</keyword>
<evidence type="ECO:0000313" key="1">
    <source>
        <dbReference type="EMBL" id="PAV22794.1"/>
    </source>
</evidence>
<reference evidence="1 2" key="1">
    <citation type="journal article" date="2017" name="Mol. Ecol.">
        <title>Comparative and population genomic landscape of Phellinus noxius: A hypervariable fungus causing root rot in trees.</title>
        <authorList>
            <person name="Chung C.L."/>
            <person name="Lee T.J."/>
            <person name="Akiba M."/>
            <person name="Lee H.H."/>
            <person name="Kuo T.H."/>
            <person name="Liu D."/>
            <person name="Ke H.M."/>
            <person name="Yokoi T."/>
            <person name="Roa M.B."/>
            <person name="Lu M.J."/>
            <person name="Chang Y.Y."/>
            <person name="Ann P.J."/>
            <person name="Tsai J.N."/>
            <person name="Chen C.Y."/>
            <person name="Tzean S.S."/>
            <person name="Ota Y."/>
            <person name="Hattori T."/>
            <person name="Sahashi N."/>
            <person name="Liou R.F."/>
            <person name="Kikuchi T."/>
            <person name="Tsai I.J."/>
        </authorList>
    </citation>
    <scope>NUCLEOTIDE SEQUENCE [LARGE SCALE GENOMIC DNA]</scope>
    <source>
        <strain evidence="1 2">FFPRI411160</strain>
    </source>
</reference>
<proteinExistence type="predicted"/>
<accession>A0A286UTB0</accession>
<name>A0A286UTB0_9AGAM</name>